<comment type="caution">
    <text evidence="7">The sequence shown here is derived from an EMBL/GenBank/DDBJ whole genome shotgun (WGS) entry which is preliminary data.</text>
</comment>
<dbReference type="EMBL" id="CM029040">
    <property type="protein sequence ID" value="KAG2635137.1"/>
    <property type="molecule type" value="Genomic_DNA"/>
</dbReference>
<dbReference type="Proteomes" id="UP000823388">
    <property type="component" value="Chromosome 2N"/>
</dbReference>
<dbReference type="Gene3D" id="2.60.40.3440">
    <property type="match status" value="1"/>
</dbReference>
<keyword evidence="1" id="KW-0677">Repeat</keyword>
<evidence type="ECO:0000256" key="5">
    <source>
        <dbReference type="SAM" id="SignalP"/>
    </source>
</evidence>
<dbReference type="PROSITE" id="PS50194">
    <property type="entry name" value="FILAMIN_REPEAT"/>
    <property type="match status" value="2"/>
</dbReference>
<feature type="transmembrane region" description="Helical" evidence="4">
    <location>
        <begin position="991"/>
        <end position="1015"/>
    </location>
</feature>
<proteinExistence type="predicted"/>
<dbReference type="GO" id="GO:0030036">
    <property type="term" value="P:actin cytoskeleton organization"/>
    <property type="evidence" value="ECO:0007669"/>
    <property type="project" value="InterPro"/>
</dbReference>
<dbReference type="InterPro" id="IPR001298">
    <property type="entry name" value="Filamin/ABP280_rpt"/>
</dbReference>
<feature type="domain" description="GEX2 N-terminal Ig-like" evidence="6">
    <location>
        <begin position="149"/>
        <end position="251"/>
    </location>
</feature>
<keyword evidence="4" id="KW-1133">Transmembrane helix</keyword>
<dbReference type="InterPro" id="IPR044801">
    <property type="entry name" value="Filamin"/>
</dbReference>
<feature type="repeat" description="Filamin" evidence="2">
    <location>
        <begin position="361"/>
        <end position="480"/>
    </location>
</feature>
<feature type="region of interest" description="Disordered" evidence="3">
    <location>
        <begin position="1029"/>
        <end position="1050"/>
    </location>
</feature>
<name>A0A8T0VL54_PANVG</name>
<evidence type="ECO:0000259" key="6">
    <source>
        <dbReference type="Pfam" id="PF23616"/>
    </source>
</evidence>
<evidence type="ECO:0000256" key="1">
    <source>
        <dbReference type="ARBA" id="ARBA00022737"/>
    </source>
</evidence>
<dbReference type="PANTHER" id="PTHR38537:SF8">
    <property type="entry name" value="FILAMIN-A"/>
    <property type="match status" value="1"/>
</dbReference>
<feature type="repeat" description="Filamin" evidence="2">
    <location>
        <begin position="542"/>
        <end position="580"/>
    </location>
</feature>
<dbReference type="GO" id="GO:0048235">
    <property type="term" value="P:pollen sperm cell differentiation"/>
    <property type="evidence" value="ECO:0007669"/>
    <property type="project" value="TreeGrafter"/>
</dbReference>
<sequence length="1112" mass="121997">MANPAAISRRSAPAPPLLLCISLLTCSLAQQPPSLQQGVVPAFLFDWLDGKSTFTAGDTAVITITALDLPDDPSLRASLSFWVSVKGKKGNSTYIADVVEHRDDPDSWRITFVPLRAGDFFALVADERFTVGESALEFKVAATGVHPSASRAAWTFDDAHVVVGSRAFVSVFPRDAFGNGIARGDDMPDYFRVSGSFANGSAVELLYFHYNGWIQEGRIGLEFVSYVAGVFLVHVYGDNRELRDSPLTLTVNPGVLNIEKSTCSWKHGANTLQIFSKLELFIHQKDSFGNIVPEMHPFDAQVVGTASELSIPVNLMMEAVAPGVQLISFNVVQSGEFALTVFDTQRKRRVSNTVYKFDVFVGYCNGSNSFANGSGLAHSVAGSASSFAVYLKDTYSNPSPVETSRLQLKILAKKGTAYADPIISHETEPAGHPDIIGGNATMQASQFNVAYTPQIAGEYEIWVLCGNIVLNGGNPYSMTVVPGAINISLSTVVKFDPRVRMSVENEVDVRLVDSFMNPVLSSESKVRFQLTSTSIFGKEFVDNRDGSYTARYVINQLGSYGICVRFEDKDIAPCPFQVEVFPDEYFSDVKNDNVSVWEDGSVLFDVLSNDHIAGSKIEIANSSSPLHGSVLQFNRTYRYTPFDGFFGNDSFSYTLSDDNNNVVTATVFISVICRPPQFISLPQKLHVTEDTIGPQFGGFPGIKIAYSDTTENVSVTVKAQSGNVFLALSPIMKLQQSSADVLSVSKGGKTGKDLILEGTIEAINGALQFLQYLGNEDFCGDDVIELHSMNRNGVEDAQIPIYVEPINDRPVILAPPSIFLGGNESREGHQIYDKNRDTFEFSIYDPDLPSFPGNKSHFSLVLSLEVCEGTLTLRLPASTIPSVEVKTEGVSHWQPIQTYVNIENHFVLKVAAVRFRGMVQDCNNAMQQLHYQGPSHGTTLSITVDDLGSYGCYPDCSQMMGMPLSAAKTVRLVKIKTKHKNNTKIDKTDKLLGWLLVSEILTMLCLGVALLYFLFKCIRALKVKRRGRVNDERCSSEQTPSHWNEKRCASPSQSENVGHCCAPAVAIPSGANRSSFRQRSSRSRKQELELQPVSRIRKNGNQDGIHVANKNK</sequence>
<dbReference type="Pfam" id="PF23616">
    <property type="entry name" value="Ig_GEX2_N"/>
    <property type="match status" value="2"/>
</dbReference>
<keyword evidence="5" id="KW-0732">Signal</keyword>
<dbReference type="AlphaFoldDB" id="A0A8T0VL54"/>
<protein>
    <recommendedName>
        <fullName evidence="6">GEX2 N-terminal Ig-like domain-containing protein</fullName>
    </recommendedName>
</protein>
<evidence type="ECO:0000256" key="3">
    <source>
        <dbReference type="SAM" id="MobiDB-lite"/>
    </source>
</evidence>
<organism evidence="7 8">
    <name type="scientific">Panicum virgatum</name>
    <name type="common">Blackwell switchgrass</name>
    <dbReference type="NCBI Taxonomy" id="38727"/>
    <lineage>
        <taxon>Eukaryota</taxon>
        <taxon>Viridiplantae</taxon>
        <taxon>Streptophyta</taxon>
        <taxon>Embryophyta</taxon>
        <taxon>Tracheophyta</taxon>
        <taxon>Spermatophyta</taxon>
        <taxon>Magnoliopsida</taxon>
        <taxon>Liliopsida</taxon>
        <taxon>Poales</taxon>
        <taxon>Poaceae</taxon>
        <taxon>PACMAD clade</taxon>
        <taxon>Panicoideae</taxon>
        <taxon>Panicodae</taxon>
        <taxon>Paniceae</taxon>
        <taxon>Panicinae</taxon>
        <taxon>Panicum</taxon>
        <taxon>Panicum sect. Hiantes</taxon>
    </lineage>
</organism>
<evidence type="ECO:0000313" key="8">
    <source>
        <dbReference type="Proteomes" id="UP000823388"/>
    </source>
</evidence>
<dbReference type="SMART" id="SM00557">
    <property type="entry name" value="IG_FLMN"/>
    <property type="match status" value="2"/>
</dbReference>
<accession>A0A8T0VL54</accession>
<gene>
    <name evidence="7" type="ORF">PVAP13_2NG336102</name>
</gene>
<dbReference type="PANTHER" id="PTHR38537">
    <property type="entry name" value="JITTERBUG, ISOFORM N"/>
    <property type="match status" value="1"/>
</dbReference>
<dbReference type="GO" id="GO:0051015">
    <property type="term" value="F:actin filament binding"/>
    <property type="evidence" value="ECO:0007669"/>
    <property type="project" value="InterPro"/>
</dbReference>
<dbReference type="InterPro" id="IPR017868">
    <property type="entry name" value="Filamin/ABP280_repeat-like"/>
</dbReference>
<reference evidence="7" key="1">
    <citation type="submission" date="2020-05" db="EMBL/GenBank/DDBJ databases">
        <title>WGS assembly of Panicum virgatum.</title>
        <authorList>
            <person name="Lovell J.T."/>
            <person name="Jenkins J."/>
            <person name="Shu S."/>
            <person name="Juenger T.E."/>
            <person name="Schmutz J."/>
        </authorList>
    </citation>
    <scope>NUCLEOTIDE SEQUENCE</scope>
    <source>
        <strain evidence="7">AP13</strain>
    </source>
</reference>
<evidence type="ECO:0000256" key="4">
    <source>
        <dbReference type="SAM" id="Phobius"/>
    </source>
</evidence>
<dbReference type="InterPro" id="IPR056434">
    <property type="entry name" value="Ig_GEX2_N"/>
</dbReference>
<evidence type="ECO:0000256" key="2">
    <source>
        <dbReference type="PROSITE-ProRule" id="PRU00087"/>
    </source>
</evidence>
<dbReference type="OrthoDB" id="5334309at2759"/>
<dbReference type="SUPFAM" id="SSF81296">
    <property type="entry name" value="E set domains"/>
    <property type="match status" value="2"/>
</dbReference>
<feature type="domain" description="GEX2 N-terminal Ig-like" evidence="6">
    <location>
        <begin position="41"/>
        <end position="140"/>
    </location>
</feature>
<keyword evidence="8" id="KW-1185">Reference proteome</keyword>
<dbReference type="InterPro" id="IPR013783">
    <property type="entry name" value="Ig-like_fold"/>
</dbReference>
<feature type="chain" id="PRO_5035947201" description="GEX2 N-terminal Ig-like domain-containing protein" evidence="5">
    <location>
        <begin position="30"/>
        <end position="1112"/>
    </location>
</feature>
<dbReference type="InterPro" id="IPR014756">
    <property type="entry name" value="Ig_E-set"/>
</dbReference>
<keyword evidence="4" id="KW-0472">Membrane</keyword>
<dbReference type="Pfam" id="PF17963">
    <property type="entry name" value="Big_9"/>
    <property type="match status" value="1"/>
</dbReference>
<evidence type="ECO:0000313" key="7">
    <source>
        <dbReference type="EMBL" id="KAG2635137.1"/>
    </source>
</evidence>
<dbReference type="Gene3D" id="2.60.40.10">
    <property type="entry name" value="Immunoglobulins"/>
    <property type="match status" value="3"/>
</dbReference>
<keyword evidence="4" id="KW-0812">Transmembrane</keyword>
<feature type="region of interest" description="Disordered" evidence="3">
    <location>
        <begin position="1071"/>
        <end position="1112"/>
    </location>
</feature>
<feature type="signal peptide" evidence="5">
    <location>
        <begin position="1"/>
        <end position="29"/>
    </location>
</feature>